<name>A0A379AM57_ENTAG</name>
<evidence type="ECO:0000313" key="2">
    <source>
        <dbReference type="Proteomes" id="UP000254640"/>
    </source>
</evidence>
<protein>
    <submittedName>
        <fullName evidence="1">DNA-directed RNA polymerase subunit beta</fullName>
        <ecNumber evidence="1">2.7.7.6</ecNumber>
    </submittedName>
</protein>
<dbReference type="EMBL" id="UGSO01000001">
    <property type="protein sequence ID" value="SUB19005.1"/>
    <property type="molecule type" value="Genomic_DNA"/>
</dbReference>
<keyword evidence="2" id="KW-1185">Reference proteome</keyword>
<reference evidence="1 2" key="1">
    <citation type="submission" date="2018-06" db="EMBL/GenBank/DDBJ databases">
        <authorList>
            <consortium name="Pathogen Informatics"/>
            <person name="Doyle S."/>
        </authorList>
    </citation>
    <scope>NUCLEOTIDE SEQUENCE [LARGE SCALE GENOMIC DNA]</scope>
    <source>
        <strain evidence="1 2">NCTC9381</strain>
    </source>
</reference>
<dbReference type="EC" id="2.7.7.6" evidence="1"/>
<dbReference type="AlphaFoldDB" id="A0A379AM57"/>
<keyword evidence="1" id="KW-0548">Nucleotidyltransferase</keyword>
<dbReference type="GO" id="GO:0000428">
    <property type="term" value="C:DNA-directed RNA polymerase complex"/>
    <property type="evidence" value="ECO:0007669"/>
    <property type="project" value="UniProtKB-KW"/>
</dbReference>
<dbReference type="SUPFAM" id="SSF64484">
    <property type="entry name" value="beta and beta-prime subunits of DNA dependent RNA-polymerase"/>
    <property type="match status" value="1"/>
</dbReference>
<gene>
    <name evidence="1" type="primary">rpoB_1</name>
    <name evidence="1" type="ORF">NCTC9381_04986</name>
</gene>
<keyword evidence="1" id="KW-0240">DNA-directed RNA polymerase</keyword>
<dbReference type="GO" id="GO:0003899">
    <property type="term" value="F:DNA-directed RNA polymerase activity"/>
    <property type="evidence" value="ECO:0007669"/>
    <property type="project" value="UniProtKB-EC"/>
</dbReference>
<dbReference type="Proteomes" id="UP000254640">
    <property type="component" value="Unassembled WGS sequence"/>
</dbReference>
<sequence>MTSTAVPRCIKNIVDGNHQMEPGMPESFNVLLKEIRSLGINIELEDE</sequence>
<keyword evidence="1" id="KW-0804">Transcription</keyword>
<evidence type="ECO:0000313" key="1">
    <source>
        <dbReference type="EMBL" id="SUB19005.1"/>
    </source>
</evidence>
<organism evidence="1 2">
    <name type="scientific">Enterobacter agglomerans</name>
    <name type="common">Erwinia herbicola</name>
    <name type="synonym">Pantoea agglomerans</name>
    <dbReference type="NCBI Taxonomy" id="549"/>
    <lineage>
        <taxon>Bacteria</taxon>
        <taxon>Pseudomonadati</taxon>
        <taxon>Pseudomonadota</taxon>
        <taxon>Gammaproteobacteria</taxon>
        <taxon>Enterobacterales</taxon>
        <taxon>Erwiniaceae</taxon>
        <taxon>Pantoea</taxon>
        <taxon>Pantoea agglomerans group</taxon>
    </lineage>
</organism>
<accession>A0A379AM57</accession>
<proteinExistence type="predicted"/>
<keyword evidence="1" id="KW-0808">Transferase</keyword>